<proteinExistence type="predicted"/>
<gene>
    <name evidence="1" type="ORF">PAI11_22260</name>
</gene>
<dbReference type="Gene3D" id="1.10.340.30">
    <property type="entry name" value="Hypothetical protein, domain 2"/>
    <property type="match status" value="1"/>
</dbReference>
<dbReference type="EMBL" id="AGUD01000196">
    <property type="protein sequence ID" value="EHN10916.1"/>
    <property type="molecule type" value="Genomic_DNA"/>
</dbReference>
<organism evidence="1 2">
    <name type="scientific">Patulibacter medicamentivorans</name>
    <dbReference type="NCBI Taxonomy" id="1097667"/>
    <lineage>
        <taxon>Bacteria</taxon>
        <taxon>Bacillati</taxon>
        <taxon>Actinomycetota</taxon>
        <taxon>Thermoleophilia</taxon>
        <taxon>Solirubrobacterales</taxon>
        <taxon>Patulibacteraceae</taxon>
        <taxon>Patulibacter</taxon>
    </lineage>
</organism>
<sequence>MSGPDRLYFTESDEANALIAADPMALLVGFVLDQQVTVQKAFMGPLVLRERLGSLDADAIASADLEAIFREKPAIHRFPGSMAERVQAMAAHVRDHYDGDAARVWTDAADAAALRANLAALPGFGEMKIKSLGSVLAHRFGVAAAEELVPWHPTLGNVDSPQALSDYQAMKKLHKAEWTKAAGPPASA</sequence>
<dbReference type="NCBIfam" id="TIGR03252">
    <property type="entry name" value="HhH-GPD-type base excision DNA repair protein"/>
    <property type="match status" value="1"/>
</dbReference>
<dbReference type="GO" id="GO:0003824">
    <property type="term" value="F:catalytic activity"/>
    <property type="evidence" value="ECO:0007669"/>
    <property type="project" value="InterPro"/>
</dbReference>
<dbReference type="InterPro" id="IPR011257">
    <property type="entry name" value="DNA_glycosylase"/>
</dbReference>
<accession>H0E5X5</accession>
<protein>
    <submittedName>
        <fullName evidence="1">Uncharacterized protein</fullName>
    </submittedName>
</protein>
<evidence type="ECO:0000313" key="1">
    <source>
        <dbReference type="EMBL" id="EHN10916.1"/>
    </source>
</evidence>
<dbReference type="Proteomes" id="UP000005143">
    <property type="component" value="Unassembled WGS sequence"/>
</dbReference>
<comment type="caution">
    <text evidence="1">The sequence shown here is derived from an EMBL/GenBank/DDBJ whole genome shotgun (WGS) entry which is preliminary data.</text>
</comment>
<dbReference type="InterPro" id="IPR017658">
    <property type="entry name" value="HhH-GPD_base_excis"/>
</dbReference>
<dbReference type="GO" id="GO:0006281">
    <property type="term" value="P:DNA repair"/>
    <property type="evidence" value="ECO:0007669"/>
    <property type="project" value="InterPro"/>
</dbReference>
<keyword evidence="2" id="KW-1185">Reference proteome</keyword>
<dbReference type="SUPFAM" id="SSF48150">
    <property type="entry name" value="DNA-glycosylase"/>
    <property type="match status" value="1"/>
</dbReference>
<dbReference type="RefSeq" id="WP_007574892.1">
    <property type="nucleotide sequence ID" value="NZ_AGUD01000196.1"/>
</dbReference>
<evidence type="ECO:0000313" key="2">
    <source>
        <dbReference type="Proteomes" id="UP000005143"/>
    </source>
</evidence>
<dbReference type="PATRIC" id="fig|1097667.3.peg.2207"/>
<dbReference type="OrthoDB" id="1492580at2"/>
<reference evidence="1 2" key="1">
    <citation type="journal article" date="2013" name="Biodegradation">
        <title>Quantitative proteomic analysis of ibuprofen-degrading Patulibacter sp. strain I11.</title>
        <authorList>
            <person name="Almeida B."/>
            <person name="Kjeldal H."/>
            <person name="Lolas I."/>
            <person name="Knudsen A.D."/>
            <person name="Carvalho G."/>
            <person name="Nielsen K.L."/>
            <person name="Barreto Crespo M.T."/>
            <person name="Stensballe A."/>
            <person name="Nielsen J.L."/>
        </authorList>
    </citation>
    <scope>NUCLEOTIDE SEQUENCE [LARGE SCALE GENOMIC DNA]</scope>
    <source>
        <strain evidence="1 2">I11</strain>
    </source>
</reference>
<dbReference type="AlphaFoldDB" id="H0E5X5"/>
<name>H0E5X5_9ACTN</name>